<protein>
    <submittedName>
        <fullName evidence="1">Uncharacterized protein</fullName>
    </submittedName>
</protein>
<reference evidence="1 2" key="1">
    <citation type="submission" date="2017-12" db="EMBL/GenBank/DDBJ databases">
        <title>Comparative genomics of Botrytis spp.</title>
        <authorList>
            <person name="Valero-Jimenez C.A."/>
            <person name="Tapia P."/>
            <person name="Veloso J."/>
            <person name="Silva-Moreno E."/>
            <person name="Staats M."/>
            <person name="Valdes J.H."/>
            <person name="Van Kan J.A.L."/>
        </authorList>
    </citation>
    <scope>NUCLEOTIDE SEQUENCE [LARGE SCALE GENOMIC DNA]</scope>
    <source>
        <strain evidence="1 2">MUCL3349</strain>
    </source>
</reference>
<proteinExistence type="predicted"/>
<name>A0A4Z1KS50_9HELO</name>
<keyword evidence="2" id="KW-1185">Reference proteome</keyword>
<sequence length="176" mass="19597">MGYSSLAQAFNLLHQLYLDQKNLQSVDFDYLRQPHFGKSFSTDAHPSPFEISAAIANRSSTREIRNPAKEIRFTAMPEVGPPTISTFVPILMRRTQVGAVETSKGEYEYIEWFTFGAATYPRLMSWRASKNDSGRIGIGPGFVGLRDANVDVEGEELPAGKTVVVSEMEFKLVAKT</sequence>
<gene>
    <name evidence="1" type="ORF">BPOR_0411g00040</name>
</gene>
<evidence type="ECO:0000313" key="2">
    <source>
        <dbReference type="Proteomes" id="UP000297280"/>
    </source>
</evidence>
<dbReference type="AlphaFoldDB" id="A0A4Z1KS50"/>
<evidence type="ECO:0000313" key="1">
    <source>
        <dbReference type="EMBL" id="TGO85295.1"/>
    </source>
</evidence>
<organism evidence="1 2">
    <name type="scientific">Botrytis porri</name>
    <dbReference type="NCBI Taxonomy" id="87229"/>
    <lineage>
        <taxon>Eukaryota</taxon>
        <taxon>Fungi</taxon>
        <taxon>Dikarya</taxon>
        <taxon>Ascomycota</taxon>
        <taxon>Pezizomycotina</taxon>
        <taxon>Leotiomycetes</taxon>
        <taxon>Helotiales</taxon>
        <taxon>Sclerotiniaceae</taxon>
        <taxon>Botrytis</taxon>
    </lineage>
</organism>
<accession>A0A4Z1KS50</accession>
<dbReference type="Proteomes" id="UP000297280">
    <property type="component" value="Unassembled WGS sequence"/>
</dbReference>
<dbReference type="EMBL" id="PQXO01000410">
    <property type="protein sequence ID" value="TGO85295.1"/>
    <property type="molecule type" value="Genomic_DNA"/>
</dbReference>
<comment type="caution">
    <text evidence="1">The sequence shown here is derived from an EMBL/GenBank/DDBJ whole genome shotgun (WGS) entry which is preliminary data.</text>
</comment>